<sequence length="202" mass="22090">MLFYSKLYQLTKAQIVVITIDTLKGQPLEDFSLKILRQWGIGDKQKNNGVLILLVVKDRKSRIEVGYGLEGALPDGKTGRIQDEYMIPYYKEGNFSKGILEGYKAILLEVYNEYGIKPGDIKNISPQTPASNTETSKNNSFLTVLIILLILIDVIFFKGRILNFILYVIFSDRRGPRGGGGGFGGDSGGGGSGGGGGSSRSW</sequence>
<proteinExistence type="predicted"/>
<evidence type="ECO:0000256" key="1">
    <source>
        <dbReference type="SAM" id="MobiDB-lite"/>
    </source>
</evidence>
<organism evidence="4 5">
    <name type="scientific">Caldanaerobius fijiensis DSM 17918</name>
    <dbReference type="NCBI Taxonomy" id="1121256"/>
    <lineage>
        <taxon>Bacteria</taxon>
        <taxon>Bacillati</taxon>
        <taxon>Bacillota</taxon>
        <taxon>Clostridia</taxon>
        <taxon>Thermoanaerobacterales</taxon>
        <taxon>Thermoanaerobacteraceae</taxon>
        <taxon>Caldanaerobius</taxon>
    </lineage>
</organism>
<dbReference type="OrthoDB" id="9810918at2"/>
<evidence type="ECO:0000313" key="4">
    <source>
        <dbReference type="EMBL" id="SHF72677.1"/>
    </source>
</evidence>
<feature type="region of interest" description="Disordered" evidence="1">
    <location>
        <begin position="180"/>
        <end position="202"/>
    </location>
</feature>
<dbReference type="Gene3D" id="3.10.310.50">
    <property type="match status" value="1"/>
</dbReference>
<feature type="transmembrane region" description="Helical" evidence="2">
    <location>
        <begin position="141"/>
        <end position="170"/>
    </location>
</feature>
<dbReference type="InterPro" id="IPR007621">
    <property type="entry name" value="TPM_dom"/>
</dbReference>
<reference evidence="4 5" key="1">
    <citation type="submission" date="2016-11" db="EMBL/GenBank/DDBJ databases">
        <authorList>
            <person name="Jaros S."/>
            <person name="Januszkiewicz K."/>
            <person name="Wedrychowicz H."/>
        </authorList>
    </citation>
    <scope>NUCLEOTIDE SEQUENCE [LARGE SCALE GENOMIC DNA]</scope>
    <source>
        <strain evidence="4 5">DSM 17918</strain>
    </source>
</reference>
<dbReference type="PANTHER" id="PTHR30373">
    <property type="entry name" value="UPF0603 PROTEIN YGCG"/>
    <property type="match status" value="1"/>
</dbReference>
<name>A0A1M5E0A6_9THEO</name>
<dbReference type="PANTHER" id="PTHR30373:SF2">
    <property type="entry name" value="UPF0603 PROTEIN YGCG"/>
    <property type="match status" value="1"/>
</dbReference>
<feature type="domain" description="TPM" evidence="3">
    <location>
        <begin position="6"/>
        <end position="106"/>
    </location>
</feature>
<dbReference type="Proteomes" id="UP000184088">
    <property type="component" value="Unassembled WGS sequence"/>
</dbReference>
<gene>
    <name evidence="4" type="ORF">SAMN02746089_02456</name>
</gene>
<evidence type="ECO:0000313" key="5">
    <source>
        <dbReference type="Proteomes" id="UP000184088"/>
    </source>
</evidence>
<keyword evidence="2" id="KW-1133">Transmembrane helix</keyword>
<keyword evidence="2" id="KW-0812">Transmembrane</keyword>
<keyword evidence="5" id="KW-1185">Reference proteome</keyword>
<evidence type="ECO:0000259" key="3">
    <source>
        <dbReference type="Pfam" id="PF04536"/>
    </source>
</evidence>
<dbReference type="Pfam" id="PF04536">
    <property type="entry name" value="TPM_phosphatase"/>
    <property type="match status" value="1"/>
</dbReference>
<dbReference type="RefSeq" id="WP_073345863.1">
    <property type="nucleotide sequence ID" value="NZ_FQVH01000040.1"/>
</dbReference>
<evidence type="ECO:0000256" key="2">
    <source>
        <dbReference type="SAM" id="Phobius"/>
    </source>
</evidence>
<dbReference type="EMBL" id="FQVH01000040">
    <property type="protein sequence ID" value="SHF72677.1"/>
    <property type="molecule type" value="Genomic_DNA"/>
</dbReference>
<dbReference type="AlphaFoldDB" id="A0A1M5E0A6"/>
<protein>
    <recommendedName>
        <fullName evidence="3">TPM domain-containing protein</fullName>
    </recommendedName>
</protein>
<dbReference type="STRING" id="1121256.SAMN02746089_02456"/>
<accession>A0A1M5E0A6</accession>
<keyword evidence="2" id="KW-0472">Membrane</keyword>